<dbReference type="AlphaFoldDB" id="A0A1I7HEF7"/>
<reference evidence="2" key="1">
    <citation type="submission" date="2016-10" db="EMBL/GenBank/DDBJ databases">
        <authorList>
            <person name="Varghese N."/>
            <person name="Submissions S."/>
        </authorList>
    </citation>
    <scope>NUCLEOTIDE SEQUENCE [LARGE SCALE GENOMIC DNA]</scope>
    <source>
        <strain evidence="2">CGMCC 1.6981</strain>
    </source>
</reference>
<dbReference type="EMBL" id="FPBP01000004">
    <property type="protein sequence ID" value="SFU59022.1"/>
    <property type="molecule type" value="Genomic_DNA"/>
</dbReference>
<keyword evidence="2" id="KW-1185">Reference proteome</keyword>
<organism evidence="1 2">
    <name type="scientific">Halomonas korlensis</name>
    <dbReference type="NCBI Taxonomy" id="463301"/>
    <lineage>
        <taxon>Bacteria</taxon>
        <taxon>Pseudomonadati</taxon>
        <taxon>Pseudomonadota</taxon>
        <taxon>Gammaproteobacteria</taxon>
        <taxon>Oceanospirillales</taxon>
        <taxon>Halomonadaceae</taxon>
        <taxon>Halomonas</taxon>
    </lineage>
</organism>
<dbReference type="STRING" id="463301.SAMN04487955_104197"/>
<dbReference type="Proteomes" id="UP000198693">
    <property type="component" value="Unassembled WGS sequence"/>
</dbReference>
<gene>
    <name evidence="1" type="ORF">SAMN04487955_104197</name>
</gene>
<proteinExistence type="predicted"/>
<accession>A0A1I7HEF7</accession>
<sequence length="49" mass="5271">MTPTRYTPYHESAAHGAASFCGAGVAGRRYGFVYGFGYWFSTGVPEAMS</sequence>
<protein>
    <submittedName>
        <fullName evidence="1">Uncharacterized protein</fullName>
    </submittedName>
</protein>
<name>A0A1I7HEF7_9GAMM</name>
<evidence type="ECO:0000313" key="1">
    <source>
        <dbReference type="EMBL" id="SFU59022.1"/>
    </source>
</evidence>
<evidence type="ECO:0000313" key="2">
    <source>
        <dbReference type="Proteomes" id="UP000198693"/>
    </source>
</evidence>